<dbReference type="RefSeq" id="WP_039218540.1">
    <property type="nucleotide sequence ID" value="NZ_JENW01000041.1"/>
</dbReference>
<evidence type="ECO:0000256" key="2">
    <source>
        <dbReference type="ARBA" id="ARBA00022490"/>
    </source>
</evidence>
<dbReference type="EMBL" id="JENW01000041">
    <property type="protein sequence ID" value="KEI16892.1"/>
    <property type="molecule type" value="Genomic_DNA"/>
</dbReference>
<dbReference type="EC" id="3.1.11.6" evidence="6"/>
<dbReference type="Gene3D" id="1.10.287.1040">
    <property type="entry name" value="Exonuclease VII, small subunit"/>
    <property type="match status" value="1"/>
</dbReference>
<keyword evidence="7" id="KW-0175">Coiled coil</keyword>
<comment type="similarity">
    <text evidence="1 6">Belongs to the XseB family.</text>
</comment>
<sequence>MARKKETYESLMIKLQEVVNEMESEEISLENSMKNYEEGVKICNKLYKMLNEAEAKIKVLSGNQEKEFAGNDD</sequence>
<keyword evidence="5 6" id="KW-0269">Exonuclease</keyword>
<dbReference type="PANTHER" id="PTHR34137">
    <property type="entry name" value="EXODEOXYRIBONUCLEASE 7 SMALL SUBUNIT"/>
    <property type="match status" value="1"/>
</dbReference>
<dbReference type="InterPro" id="IPR037004">
    <property type="entry name" value="Exonuc_VII_ssu_sf"/>
</dbReference>
<dbReference type="InterPro" id="IPR003761">
    <property type="entry name" value="Exonuc_VII_S"/>
</dbReference>
<keyword evidence="2 6" id="KW-0963">Cytoplasm</keyword>
<accession>A0AA40IUP8</accession>
<dbReference type="NCBIfam" id="NF002140">
    <property type="entry name" value="PRK00977.1-4"/>
    <property type="match status" value="1"/>
</dbReference>
<keyword evidence="4 6" id="KW-0378">Hydrolase</keyword>
<comment type="function">
    <text evidence="6">Bidirectionally degrades single-stranded DNA into large acid-insoluble oligonucleotides, which are then degraded further into small acid-soluble oligonucleotides.</text>
</comment>
<comment type="subcellular location">
    <subcellularLocation>
        <location evidence="6">Cytoplasm</location>
    </subcellularLocation>
</comment>
<evidence type="ECO:0000313" key="8">
    <source>
        <dbReference type="EMBL" id="KEI16892.1"/>
    </source>
</evidence>
<dbReference type="PANTHER" id="PTHR34137:SF1">
    <property type="entry name" value="EXODEOXYRIBONUCLEASE 7 SMALL SUBUNIT"/>
    <property type="match status" value="1"/>
</dbReference>
<evidence type="ECO:0000256" key="7">
    <source>
        <dbReference type="SAM" id="Coils"/>
    </source>
</evidence>
<evidence type="ECO:0000256" key="5">
    <source>
        <dbReference type="ARBA" id="ARBA00022839"/>
    </source>
</evidence>
<dbReference type="Proteomes" id="UP000027770">
    <property type="component" value="Unassembled WGS sequence"/>
</dbReference>
<dbReference type="GO" id="GO:0006308">
    <property type="term" value="P:DNA catabolic process"/>
    <property type="evidence" value="ECO:0007669"/>
    <property type="project" value="UniProtKB-UniRule"/>
</dbReference>
<keyword evidence="3 6" id="KW-0540">Nuclease</keyword>
<dbReference type="GO" id="GO:0009318">
    <property type="term" value="C:exodeoxyribonuclease VII complex"/>
    <property type="evidence" value="ECO:0007669"/>
    <property type="project" value="UniProtKB-UniRule"/>
</dbReference>
<dbReference type="GO" id="GO:0008855">
    <property type="term" value="F:exodeoxyribonuclease VII activity"/>
    <property type="evidence" value="ECO:0007669"/>
    <property type="project" value="UniProtKB-UniRule"/>
</dbReference>
<evidence type="ECO:0000313" key="9">
    <source>
        <dbReference type="Proteomes" id="UP000027770"/>
    </source>
</evidence>
<organism evidence="8 9">
    <name type="scientific">Clostridium novyi B str. ATCC 27606</name>
    <dbReference type="NCBI Taxonomy" id="1443123"/>
    <lineage>
        <taxon>Bacteria</taxon>
        <taxon>Bacillati</taxon>
        <taxon>Bacillota</taxon>
        <taxon>Clostridia</taxon>
        <taxon>Eubacteriales</taxon>
        <taxon>Clostridiaceae</taxon>
        <taxon>Clostridium</taxon>
    </lineage>
</organism>
<evidence type="ECO:0000256" key="4">
    <source>
        <dbReference type="ARBA" id="ARBA00022801"/>
    </source>
</evidence>
<dbReference type="SUPFAM" id="SSF116842">
    <property type="entry name" value="XseB-like"/>
    <property type="match status" value="1"/>
</dbReference>
<dbReference type="HAMAP" id="MF_00337">
    <property type="entry name" value="Exonuc_7_S"/>
    <property type="match status" value="1"/>
</dbReference>
<evidence type="ECO:0000256" key="6">
    <source>
        <dbReference type="HAMAP-Rule" id="MF_00337"/>
    </source>
</evidence>
<feature type="coiled-coil region" evidence="7">
    <location>
        <begin position="1"/>
        <end position="63"/>
    </location>
</feature>
<comment type="catalytic activity">
    <reaction evidence="6">
        <text>Exonucleolytic cleavage in either 5'- to 3'- or 3'- to 5'-direction to yield nucleoside 5'-phosphates.</text>
        <dbReference type="EC" id="3.1.11.6"/>
    </reaction>
</comment>
<comment type="subunit">
    <text evidence="6">Heterooligomer composed of large and small subunits.</text>
</comment>
<proteinExistence type="inferred from homology"/>
<dbReference type="AlphaFoldDB" id="A0AA40IUP8"/>
<comment type="caution">
    <text evidence="8">The sequence shown here is derived from an EMBL/GenBank/DDBJ whole genome shotgun (WGS) entry which is preliminary data.</text>
</comment>
<evidence type="ECO:0000256" key="3">
    <source>
        <dbReference type="ARBA" id="ARBA00022722"/>
    </source>
</evidence>
<dbReference type="Pfam" id="PF02609">
    <property type="entry name" value="Exonuc_VII_S"/>
    <property type="match status" value="1"/>
</dbReference>
<dbReference type="GO" id="GO:0005829">
    <property type="term" value="C:cytosol"/>
    <property type="evidence" value="ECO:0007669"/>
    <property type="project" value="TreeGrafter"/>
</dbReference>
<evidence type="ECO:0000256" key="1">
    <source>
        <dbReference type="ARBA" id="ARBA00009998"/>
    </source>
</evidence>
<dbReference type="PIRSF" id="PIRSF006488">
    <property type="entry name" value="Exonuc_VII_S"/>
    <property type="match status" value="1"/>
</dbReference>
<reference evidence="8 9" key="1">
    <citation type="submission" date="2014-02" db="EMBL/GenBank/DDBJ databases">
        <title>Plasmidome dynamics in the species complex Clostridium novyi sensu lato converts strains of independent lineages into distinctly different pathogens.</title>
        <authorList>
            <person name="Skarin H."/>
            <person name="Segerman B."/>
        </authorList>
    </citation>
    <scope>NUCLEOTIDE SEQUENCE [LARGE SCALE GENOMIC DNA]</scope>
    <source>
        <strain evidence="8 9">ATCC 27606</strain>
    </source>
</reference>
<name>A0AA40IUP8_CLONO</name>
<keyword evidence="9" id="KW-1185">Reference proteome</keyword>
<gene>
    <name evidence="6" type="primary">xseB</name>
    <name evidence="8" type="ORF">Z959_08680</name>
</gene>
<dbReference type="NCBIfam" id="TIGR01280">
    <property type="entry name" value="xseB"/>
    <property type="match status" value="1"/>
</dbReference>
<protein>
    <recommendedName>
        <fullName evidence="6">Exodeoxyribonuclease 7 small subunit</fullName>
        <ecNumber evidence="6">3.1.11.6</ecNumber>
    </recommendedName>
    <alternativeName>
        <fullName evidence="6">Exodeoxyribonuclease VII small subunit</fullName>
        <shortName evidence="6">Exonuclease VII small subunit</shortName>
    </alternativeName>
</protein>